<gene>
    <name evidence="3" type="ORF">AWC17_19825</name>
</gene>
<sequence length="255" mass="27542">MPANDVIVASTAADAEAVEAIKGHHAQLAGRLAVLTDAMLWAVERGADFEPARAAALVFLTGELLPHAAAEEERLYPAATRAERARPLVESMIAVHRIIGALVERVRIEPPVRAAASGHALRVLFDAHLTDENERILPIVAADPEVSLVEVTHGMHELLGHHHSTNGAEPSHSCGCGESDADDPVLDVREVPHSIRHATVFGAFDAVPDGGTLVLVAPHDPIPLLHQLDHRASGRLEIQYEQRGPEAWRLRLTKR</sequence>
<keyword evidence="4" id="KW-1185">Reference proteome</keyword>
<organism evidence="3 4">
    <name type="scientific">Mycobacterium nebraskense</name>
    <dbReference type="NCBI Taxonomy" id="244292"/>
    <lineage>
        <taxon>Bacteria</taxon>
        <taxon>Bacillati</taxon>
        <taxon>Actinomycetota</taxon>
        <taxon>Actinomycetes</taxon>
        <taxon>Mycobacteriales</taxon>
        <taxon>Mycobacteriaceae</taxon>
        <taxon>Mycobacterium</taxon>
    </lineage>
</organism>
<feature type="domain" description="Hemerythrin-like" evidence="1">
    <location>
        <begin position="17"/>
        <end position="139"/>
    </location>
</feature>
<protein>
    <submittedName>
        <fullName evidence="3">Cation-binding protein</fullName>
    </submittedName>
</protein>
<dbReference type="Proteomes" id="UP000193781">
    <property type="component" value="Unassembled WGS sequence"/>
</dbReference>
<comment type="caution">
    <text evidence="3">The sequence shown here is derived from an EMBL/GenBank/DDBJ whole genome shotgun (WGS) entry which is preliminary data.</text>
</comment>
<dbReference type="Pfam" id="PF10006">
    <property type="entry name" value="DUF2249"/>
    <property type="match status" value="1"/>
</dbReference>
<feature type="domain" description="DUF2249" evidence="2">
    <location>
        <begin position="185"/>
        <end position="254"/>
    </location>
</feature>
<dbReference type="OrthoDB" id="8451629at2"/>
<dbReference type="Pfam" id="PF01814">
    <property type="entry name" value="Hemerythrin"/>
    <property type="match status" value="1"/>
</dbReference>
<dbReference type="InterPro" id="IPR012312">
    <property type="entry name" value="Hemerythrin-like"/>
</dbReference>
<dbReference type="Gene3D" id="1.20.120.520">
    <property type="entry name" value="nmb1532 protein domain like"/>
    <property type="match status" value="1"/>
</dbReference>
<dbReference type="EMBL" id="LQPH01000181">
    <property type="protein sequence ID" value="ORW14502.1"/>
    <property type="molecule type" value="Genomic_DNA"/>
</dbReference>
<evidence type="ECO:0000313" key="4">
    <source>
        <dbReference type="Proteomes" id="UP000193781"/>
    </source>
</evidence>
<accession>A0A0F5NE30</accession>
<name>A0A0F5NE30_9MYCO</name>
<evidence type="ECO:0000259" key="2">
    <source>
        <dbReference type="Pfam" id="PF10006"/>
    </source>
</evidence>
<dbReference type="RefSeq" id="WP_046184078.1">
    <property type="nucleotide sequence ID" value="NZ_JACKSS010000009.1"/>
</dbReference>
<dbReference type="STRING" id="244292.ABW17_07680"/>
<proteinExistence type="predicted"/>
<evidence type="ECO:0000259" key="1">
    <source>
        <dbReference type="Pfam" id="PF01814"/>
    </source>
</evidence>
<reference evidence="3 4" key="1">
    <citation type="submission" date="2016-01" db="EMBL/GenBank/DDBJ databases">
        <title>The new phylogeny of the genus Mycobacterium.</title>
        <authorList>
            <person name="Tarcisio F."/>
            <person name="Conor M."/>
            <person name="Antonella G."/>
            <person name="Elisabetta G."/>
            <person name="Giulia F.S."/>
            <person name="Sara T."/>
            <person name="Anna F."/>
            <person name="Clotilde B."/>
            <person name="Roberto B."/>
            <person name="Veronica D.S."/>
            <person name="Fabio R."/>
            <person name="Monica P."/>
            <person name="Olivier J."/>
            <person name="Enrico T."/>
            <person name="Nicola S."/>
        </authorList>
    </citation>
    <scope>NUCLEOTIDE SEQUENCE [LARGE SCALE GENOMIC DNA]</scope>
    <source>
        <strain evidence="3 4">DSM 44803</strain>
    </source>
</reference>
<evidence type="ECO:0000313" key="3">
    <source>
        <dbReference type="EMBL" id="ORW14502.1"/>
    </source>
</evidence>
<dbReference type="InterPro" id="IPR018720">
    <property type="entry name" value="DUF2249"/>
</dbReference>
<dbReference type="AlphaFoldDB" id="A0A0F5NE30"/>